<organism evidence="9 10">
    <name type="scientific">Pseudodesulfovibrio portus</name>
    <dbReference type="NCBI Taxonomy" id="231439"/>
    <lineage>
        <taxon>Bacteria</taxon>
        <taxon>Pseudomonadati</taxon>
        <taxon>Thermodesulfobacteriota</taxon>
        <taxon>Desulfovibrionia</taxon>
        <taxon>Desulfovibrionales</taxon>
        <taxon>Desulfovibrionaceae</taxon>
    </lineage>
</organism>
<feature type="transmembrane region" description="Helical" evidence="8">
    <location>
        <begin position="226"/>
        <end position="247"/>
    </location>
</feature>
<feature type="transmembrane region" description="Helical" evidence="8">
    <location>
        <begin position="102"/>
        <end position="120"/>
    </location>
</feature>
<feature type="transmembrane region" description="Helical" evidence="8">
    <location>
        <begin position="47"/>
        <end position="65"/>
    </location>
</feature>
<evidence type="ECO:0000313" key="10">
    <source>
        <dbReference type="Proteomes" id="UP001061361"/>
    </source>
</evidence>
<dbReference type="InterPro" id="IPR002781">
    <property type="entry name" value="TM_pro_TauE-like"/>
</dbReference>
<protein>
    <recommendedName>
        <fullName evidence="8">Probable membrane transporter protein</fullName>
    </recommendedName>
</protein>
<keyword evidence="3" id="KW-0813">Transport</keyword>
<dbReference type="Pfam" id="PF01925">
    <property type="entry name" value="TauE"/>
    <property type="match status" value="1"/>
</dbReference>
<dbReference type="PANTHER" id="PTHR30269:SF32">
    <property type="entry name" value="MEMBRANE TRANSPORTER PROTEIN-RELATED"/>
    <property type="match status" value="1"/>
</dbReference>
<keyword evidence="7 8" id="KW-0472">Membrane</keyword>
<evidence type="ECO:0000256" key="1">
    <source>
        <dbReference type="ARBA" id="ARBA00004651"/>
    </source>
</evidence>
<evidence type="ECO:0000256" key="6">
    <source>
        <dbReference type="ARBA" id="ARBA00022989"/>
    </source>
</evidence>
<proteinExistence type="inferred from homology"/>
<keyword evidence="5 8" id="KW-0812">Transmembrane</keyword>
<evidence type="ECO:0000256" key="5">
    <source>
        <dbReference type="ARBA" id="ARBA00022692"/>
    </source>
</evidence>
<comment type="subcellular location">
    <subcellularLocation>
        <location evidence="1 8">Cell membrane</location>
        <topology evidence="1 8">Multi-pass membrane protein</topology>
    </subcellularLocation>
</comment>
<dbReference type="InterPro" id="IPR052017">
    <property type="entry name" value="TSUP"/>
</dbReference>
<feature type="transmembrane region" description="Helical" evidence="8">
    <location>
        <begin position="193"/>
        <end position="214"/>
    </location>
</feature>
<feature type="transmembrane region" description="Helical" evidence="8">
    <location>
        <begin position="168"/>
        <end position="187"/>
    </location>
</feature>
<reference evidence="9" key="1">
    <citation type="submission" date="2022-08" db="EMBL/GenBank/DDBJ databases">
        <title>Genome Sequence of the sulphate-reducing bacterium, Pseudodesulfovibrio portus JCM14722.</title>
        <authorList>
            <person name="Kondo R."/>
            <person name="Kataoka T."/>
        </authorList>
    </citation>
    <scope>NUCLEOTIDE SEQUENCE</scope>
    <source>
        <strain evidence="9">JCM 14722</strain>
    </source>
</reference>
<dbReference type="Proteomes" id="UP001061361">
    <property type="component" value="Chromosome"/>
</dbReference>
<evidence type="ECO:0000256" key="2">
    <source>
        <dbReference type="ARBA" id="ARBA00009142"/>
    </source>
</evidence>
<dbReference type="PANTHER" id="PTHR30269">
    <property type="entry name" value="TRANSMEMBRANE PROTEIN YFCA"/>
    <property type="match status" value="1"/>
</dbReference>
<sequence>MDTRMEPLIIAFVLATFLFSAFLKGTAGLGFATTCLGVMAGYLDLRVAIPLVIIPSLMSNALVMIEAGDFFRVLKMFRVMLAATIPGLLLGLWILSDAHSDIPRGVLGIAMVMYGLWGLWGKTVSIGHNPLIATGTGFVTGVVNGLTGSQIMPVLPYLMSLPITKDELVQAINTSFTFSSIIMLAGMGKFGLLSVDVVILSVAGIIPVGVGIWLGGKVRRRLPEAVFRRVVLVLLCLLGLSLTGRAFF</sequence>
<evidence type="ECO:0000256" key="7">
    <source>
        <dbReference type="ARBA" id="ARBA00023136"/>
    </source>
</evidence>
<evidence type="ECO:0000256" key="3">
    <source>
        <dbReference type="ARBA" id="ARBA00022448"/>
    </source>
</evidence>
<keyword evidence="6 8" id="KW-1133">Transmembrane helix</keyword>
<feature type="transmembrane region" description="Helical" evidence="8">
    <location>
        <begin position="77"/>
        <end position="96"/>
    </location>
</feature>
<accession>A0ABM8AR81</accession>
<comment type="similarity">
    <text evidence="2 8">Belongs to the 4-toluene sulfonate uptake permease (TSUP) (TC 2.A.102) family.</text>
</comment>
<gene>
    <name evidence="9" type="ORF">JCM14722_14660</name>
</gene>
<keyword evidence="4 8" id="KW-1003">Cell membrane</keyword>
<evidence type="ECO:0000256" key="8">
    <source>
        <dbReference type="RuleBase" id="RU363041"/>
    </source>
</evidence>
<evidence type="ECO:0000256" key="4">
    <source>
        <dbReference type="ARBA" id="ARBA00022475"/>
    </source>
</evidence>
<name>A0ABM8AR81_9BACT</name>
<dbReference type="EMBL" id="AP026708">
    <property type="protein sequence ID" value="BDQ33924.1"/>
    <property type="molecule type" value="Genomic_DNA"/>
</dbReference>
<evidence type="ECO:0000313" key="9">
    <source>
        <dbReference type="EMBL" id="BDQ33924.1"/>
    </source>
</evidence>
<keyword evidence="10" id="KW-1185">Reference proteome</keyword>